<dbReference type="PANTHER" id="PTHR48467">
    <property type="entry name" value="GLUTAMATE SYNTHASE 1 [NADH], CHLOROPLASTIC-LIKE"/>
    <property type="match status" value="1"/>
</dbReference>
<dbReference type="Proteomes" id="UP001142055">
    <property type="component" value="Chromosome 2"/>
</dbReference>
<dbReference type="SUPFAM" id="SSF51971">
    <property type="entry name" value="Nucleotide-binding domain"/>
    <property type="match status" value="1"/>
</dbReference>
<keyword evidence="4" id="KW-0521">NADP</keyword>
<evidence type="ECO:0000256" key="4">
    <source>
        <dbReference type="ARBA" id="ARBA00022857"/>
    </source>
</evidence>
<keyword evidence="3" id="KW-0274">FAD</keyword>
<proteinExistence type="predicted"/>
<keyword evidence="7" id="KW-1185">Reference proteome</keyword>
<keyword evidence="2" id="KW-0285">Flavoprotein</keyword>
<dbReference type="OMA" id="RFNFIGN"/>
<dbReference type="Gene3D" id="3.40.50.720">
    <property type="entry name" value="NAD(P)-binding Rossmann-like Domain"/>
    <property type="match status" value="1"/>
</dbReference>
<protein>
    <recommendedName>
        <fullName evidence="8">NADPH:adrenodoxin oxidoreductase, mitochondrial</fullName>
    </recommendedName>
</protein>
<evidence type="ECO:0008006" key="8">
    <source>
        <dbReference type="Google" id="ProtNLM"/>
    </source>
</evidence>
<evidence type="ECO:0000256" key="3">
    <source>
        <dbReference type="ARBA" id="ARBA00022827"/>
    </source>
</evidence>
<dbReference type="InterPro" id="IPR036188">
    <property type="entry name" value="FAD/NAD-bd_sf"/>
</dbReference>
<evidence type="ECO:0000313" key="7">
    <source>
        <dbReference type="Proteomes" id="UP001142055"/>
    </source>
</evidence>
<dbReference type="InterPro" id="IPR055275">
    <property type="entry name" value="Ferredox_Rdtase"/>
</dbReference>
<evidence type="ECO:0000256" key="2">
    <source>
        <dbReference type="ARBA" id="ARBA00022630"/>
    </source>
</evidence>
<gene>
    <name evidence="6" type="ORF">RDWZM_005589</name>
</gene>
<accession>A0A9Q0M813</accession>
<dbReference type="PANTHER" id="PTHR48467:SF1">
    <property type="entry name" value="GLUTAMATE SYNTHASE 1 [NADH], CHLOROPLASTIC-LIKE"/>
    <property type="match status" value="1"/>
</dbReference>
<organism evidence="6 7">
    <name type="scientific">Blomia tropicalis</name>
    <name type="common">Mite</name>
    <dbReference type="NCBI Taxonomy" id="40697"/>
    <lineage>
        <taxon>Eukaryota</taxon>
        <taxon>Metazoa</taxon>
        <taxon>Ecdysozoa</taxon>
        <taxon>Arthropoda</taxon>
        <taxon>Chelicerata</taxon>
        <taxon>Arachnida</taxon>
        <taxon>Acari</taxon>
        <taxon>Acariformes</taxon>
        <taxon>Sarcoptiformes</taxon>
        <taxon>Astigmata</taxon>
        <taxon>Glycyphagoidea</taxon>
        <taxon>Echimyopodidae</taxon>
        <taxon>Blomia</taxon>
    </lineage>
</organism>
<dbReference type="PRINTS" id="PR00419">
    <property type="entry name" value="ADXRDTASE"/>
</dbReference>
<dbReference type="Gene3D" id="3.50.50.60">
    <property type="entry name" value="FAD/NAD(P)-binding domain"/>
    <property type="match status" value="1"/>
</dbReference>
<keyword evidence="5" id="KW-0560">Oxidoreductase</keyword>
<comment type="caution">
    <text evidence="6">The sequence shown here is derived from an EMBL/GenBank/DDBJ whole genome shotgun (WGS) entry which is preliminary data.</text>
</comment>
<evidence type="ECO:0000313" key="6">
    <source>
        <dbReference type="EMBL" id="KAJ6219777.1"/>
    </source>
</evidence>
<name>A0A9Q0M813_BLOTA</name>
<dbReference type="GO" id="GO:0016491">
    <property type="term" value="F:oxidoreductase activity"/>
    <property type="evidence" value="ECO:0007669"/>
    <property type="project" value="UniProtKB-KW"/>
</dbReference>
<comment type="cofactor">
    <cofactor evidence="1">
        <name>FAD</name>
        <dbReference type="ChEBI" id="CHEBI:57692"/>
    </cofactor>
</comment>
<dbReference type="Pfam" id="PF07406">
    <property type="entry name" value="NICE-3"/>
    <property type="match status" value="1"/>
</dbReference>
<sequence>MKAIDSLKSLEDEVVQAHGNESIRRHPGNDLRVYLLDLRKENMPLRGCESKLINEFVEYYWDARSSPNEFGFDQYEEYMSRLNRIKSTIIPRIQPSKTNSPIYVNKSRKSKTYSTQNPNVSVDIYEKFPVPFGLVRFGVAPDHQEVKNVINSFTKVAQNERTRFIGNVNIGTDVTLSELRSAYHAVVLCYGSSQDTKLNIPGEEFGNVLSARRFVGWYNGIPQDKDLDFTLDTDTAVIIGQGNVAIDCARILLLSVDSLKKTDITNHAYLRLLNSNIRKVIIVGRRGPMQAAYKIKEFRELTKMENCNVMLNLVYESQSMFSDELMETYSKPRRRFAELYRKIYDRQTICNDTGSSKECELKFFHTPIEIISNGDNMNPKVSSVRFKRNILENNSDENAKVIKTLDQPIEEIKCGIVIRSIGYRSTPIDDSLPFDAKRGVILNKDGRVVNNRGLYCSGWAAFGATGVILNTMKASFEVGKNILSDIDNCLLDEGDCRGYDAIGPVLMERNSEIVDFIDWQRIDQYERELGQKEGKPREKLVNFDDIMKIKSKPDN</sequence>
<evidence type="ECO:0000256" key="1">
    <source>
        <dbReference type="ARBA" id="ARBA00001974"/>
    </source>
</evidence>
<dbReference type="InterPro" id="IPR010876">
    <property type="entry name" value="C1orf43"/>
</dbReference>
<dbReference type="EMBL" id="JAPWDV010000002">
    <property type="protein sequence ID" value="KAJ6219777.1"/>
    <property type="molecule type" value="Genomic_DNA"/>
</dbReference>
<reference evidence="6" key="1">
    <citation type="submission" date="2022-12" db="EMBL/GenBank/DDBJ databases">
        <title>Genome assemblies of Blomia tropicalis.</title>
        <authorList>
            <person name="Cui Y."/>
        </authorList>
    </citation>
    <scope>NUCLEOTIDE SEQUENCE</scope>
    <source>
        <tissue evidence="6">Adult mites</tissue>
    </source>
</reference>
<evidence type="ECO:0000256" key="5">
    <source>
        <dbReference type="ARBA" id="ARBA00023002"/>
    </source>
</evidence>
<dbReference type="AlphaFoldDB" id="A0A9Q0M813"/>